<dbReference type="RefSeq" id="WP_369186471.1">
    <property type="nucleotide sequence ID" value="NZ_CP163431.1"/>
</dbReference>
<name>A0AB39M330_9ACTN</name>
<organism evidence="1">
    <name type="scientific">Streptomyces sp. R08</name>
    <dbReference type="NCBI Taxonomy" id="3238624"/>
    <lineage>
        <taxon>Bacteria</taxon>
        <taxon>Bacillati</taxon>
        <taxon>Actinomycetota</taxon>
        <taxon>Actinomycetes</taxon>
        <taxon>Kitasatosporales</taxon>
        <taxon>Streptomycetaceae</taxon>
        <taxon>Streptomyces</taxon>
    </lineage>
</organism>
<reference evidence="1" key="1">
    <citation type="submission" date="2024-07" db="EMBL/GenBank/DDBJ databases">
        <authorList>
            <person name="Yu S.T."/>
        </authorList>
    </citation>
    <scope>NUCLEOTIDE SEQUENCE</scope>
    <source>
        <strain evidence="1">R08</strain>
    </source>
</reference>
<protein>
    <submittedName>
        <fullName evidence="1">Uncharacterized protein</fullName>
    </submittedName>
</protein>
<sequence length="96" mass="10303">MDFKMSWAMAGEHMDEWTGAGFGQAAHALRERVGSAVEASGMTPEAQEHFKQSFIVPTQKAICTEGYEALRAGHGWTKAVGPLLVALDPAMKPAIS</sequence>
<dbReference type="AlphaFoldDB" id="A0AB39M330"/>
<dbReference type="EMBL" id="CP163431">
    <property type="protein sequence ID" value="XDP99332.1"/>
    <property type="molecule type" value="Genomic_DNA"/>
</dbReference>
<proteinExistence type="predicted"/>
<accession>A0AB39M330</accession>
<gene>
    <name evidence="1" type="ORF">AB5J58_03665</name>
</gene>
<evidence type="ECO:0000313" key="1">
    <source>
        <dbReference type="EMBL" id="XDP99332.1"/>
    </source>
</evidence>